<protein>
    <submittedName>
        <fullName evidence="1">Uncharacterized protein</fullName>
    </submittedName>
</protein>
<proteinExistence type="predicted"/>
<dbReference type="AlphaFoldDB" id="A0A0B1SVP7"/>
<accession>A0A0B1SVP7</accession>
<organism evidence="1 2">
    <name type="scientific">Oesophagostomum dentatum</name>
    <name type="common">Nodular worm</name>
    <dbReference type="NCBI Taxonomy" id="61180"/>
    <lineage>
        <taxon>Eukaryota</taxon>
        <taxon>Metazoa</taxon>
        <taxon>Ecdysozoa</taxon>
        <taxon>Nematoda</taxon>
        <taxon>Chromadorea</taxon>
        <taxon>Rhabditida</taxon>
        <taxon>Rhabditina</taxon>
        <taxon>Rhabditomorpha</taxon>
        <taxon>Strongyloidea</taxon>
        <taxon>Strongylidae</taxon>
        <taxon>Oesophagostomum</taxon>
    </lineage>
</organism>
<reference evidence="1 2" key="1">
    <citation type="submission" date="2014-03" db="EMBL/GenBank/DDBJ databases">
        <title>Draft genome of the hookworm Oesophagostomum dentatum.</title>
        <authorList>
            <person name="Mitreva M."/>
        </authorList>
    </citation>
    <scope>NUCLEOTIDE SEQUENCE [LARGE SCALE GENOMIC DNA]</scope>
    <source>
        <strain evidence="1 2">OD-Hann</strain>
    </source>
</reference>
<evidence type="ECO:0000313" key="2">
    <source>
        <dbReference type="Proteomes" id="UP000053660"/>
    </source>
</evidence>
<gene>
    <name evidence="1" type="ORF">OESDEN_12641</name>
</gene>
<sequence>SGSLAGVALSTICRRDDPEFSNPLGAPQRPEIAAIGGISFKLPSEMSSLLELITVLNILLLIMDVSRGGHGDFFLIYRAARRGGDETRPKIPTVSEYKGTNNSIYRNFAKSLNSMPSF</sequence>
<dbReference type="EMBL" id="KN557443">
    <property type="protein sequence ID" value="KHJ87582.1"/>
    <property type="molecule type" value="Genomic_DNA"/>
</dbReference>
<keyword evidence="2" id="KW-1185">Reference proteome</keyword>
<dbReference type="Proteomes" id="UP000053660">
    <property type="component" value="Unassembled WGS sequence"/>
</dbReference>
<name>A0A0B1SVP7_OESDE</name>
<evidence type="ECO:0000313" key="1">
    <source>
        <dbReference type="EMBL" id="KHJ87582.1"/>
    </source>
</evidence>
<feature type="non-terminal residue" evidence="1">
    <location>
        <position position="1"/>
    </location>
</feature>